<dbReference type="Gene3D" id="3.40.50.1010">
    <property type="entry name" value="5'-nuclease"/>
    <property type="match status" value="1"/>
</dbReference>
<dbReference type="SUPFAM" id="SSF47807">
    <property type="entry name" value="5' to 3' exonuclease, C-terminal subdomain"/>
    <property type="match status" value="1"/>
</dbReference>
<comment type="function">
    <text evidence="5">5'-3' exonuclease acting preferentially on double-stranded DNA.</text>
</comment>
<dbReference type="PANTHER" id="PTHR42646">
    <property type="entry name" value="FLAP ENDONUCLEASE XNI"/>
    <property type="match status" value="1"/>
</dbReference>
<keyword evidence="3 8" id="KW-0269">Exonuclease</keyword>
<dbReference type="PANTHER" id="PTHR42646:SF2">
    <property type="entry name" value="5'-3' EXONUCLEASE FAMILY PROTEIN"/>
    <property type="match status" value="1"/>
</dbReference>
<evidence type="ECO:0000256" key="4">
    <source>
        <dbReference type="ARBA" id="ARBA00023125"/>
    </source>
</evidence>
<feature type="domain" description="5'-3' exonuclease" evidence="7">
    <location>
        <begin position="17"/>
        <end position="297"/>
    </location>
</feature>
<reference evidence="8 9" key="1">
    <citation type="submission" date="2017-07" db="EMBL/GenBank/DDBJ databases">
        <title>First draft Genome Sequence of Nocardia cerradoensis isolated from human infection.</title>
        <authorList>
            <person name="Carrasco G."/>
        </authorList>
    </citation>
    <scope>NUCLEOTIDE SEQUENCE [LARGE SCALE GENOMIC DNA]</scope>
    <source>
        <strain evidence="8 9">CNM20130759</strain>
    </source>
</reference>
<dbReference type="Pfam" id="PF01367">
    <property type="entry name" value="5_3_exonuc"/>
    <property type="match status" value="1"/>
</dbReference>
<keyword evidence="1" id="KW-0540">Nuclease</keyword>
<dbReference type="Proteomes" id="UP000215506">
    <property type="component" value="Unassembled WGS sequence"/>
</dbReference>
<evidence type="ECO:0000259" key="7">
    <source>
        <dbReference type="SMART" id="SM00475"/>
    </source>
</evidence>
<dbReference type="GO" id="GO:0033567">
    <property type="term" value="P:DNA replication, Okazaki fragment processing"/>
    <property type="evidence" value="ECO:0007669"/>
    <property type="project" value="InterPro"/>
</dbReference>
<dbReference type="Gene3D" id="1.10.150.20">
    <property type="entry name" value="5' to 3' exonuclease, C-terminal subdomain"/>
    <property type="match status" value="1"/>
</dbReference>
<dbReference type="GO" id="GO:0003677">
    <property type="term" value="F:DNA binding"/>
    <property type="evidence" value="ECO:0007669"/>
    <property type="project" value="UniProtKB-KW"/>
</dbReference>
<comment type="caution">
    <text evidence="8">The sequence shown here is derived from an EMBL/GenBank/DDBJ whole genome shotgun (WGS) entry which is preliminary data.</text>
</comment>
<evidence type="ECO:0000256" key="2">
    <source>
        <dbReference type="ARBA" id="ARBA00022801"/>
    </source>
</evidence>
<gene>
    <name evidence="8" type="ORF">B7C42_04800</name>
</gene>
<dbReference type="SMART" id="SM00279">
    <property type="entry name" value="HhH2"/>
    <property type="match status" value="1"/>
</dbReference>
<keyword evidence="9" id="KW-1185">Reference proteome</keyword>
<accession>A0A231H236</accession>
<proteinExistence type="predicted"/>
<evidence type="ECO:0000313" key="8">
    <source>
        <dbReference type="EMBL" id="OXR42914.1"/>
    </source>
</evidence>
<dbReference type="SUPFAM" id="SSF88723">
    <property type="entry name" value="PIN domain-like"/>
    <property type="match status" value="1"/>
</dbReference>
<evidence type="ECO:0000256" key="1">
    <source>
        <dbReference type="ARBA" id="ARBA00022722"/>
    </source>
</evidence>
<dbReference type="InterPro" id="IPR008918">
    <property type="entry name" value="HhH2"/>
</dbReference>
<keyword evidence="2 8" id="KW-0378">Hydrolase</keyword>
<sequence length="329" mass="34165">MRTGSVCAMLTSSASDRPLLLLDGASLWFRAFYAIPEKITAPDGRPVNALRGFTDMVAALITRHNPGRLVVCLDLDWRPAFRVELVPSYKAHRLDTTADAQPGAEEVPDTLTPQVDMIAEVLAAAGIATAGAAGLEADDVIGTLAACERDNEVIVVSGDRDLLQVVRADAPPVRVFYVGRGLARAELWGPAEVAAKYGVPQENAGPAYADMATLRGDASDGLPGVAGIGDKSAATLISRYGSLEALVAAVADPASDLARGVRAKLAAAEDYLKAAAPVVRVVRDAEVELSGPDLLPAEPADPDGLHALATAYNAESPVKRLTAALAANA</sequence>
<dbReference type="InterPro" id="IPR038969">
    <property type="entry name" value="FEN"/>
</dbReference>
<dbReference type="AlphaFoldDB" id="A0A231H236"/>
<dbReference type="CDD" id="cd09859">
    <property type="entry name" value="PIN_53EXO"/>
    <property type="match status" value="1"/>
</dbReference>
<dbReference type="EMBL" id="NGAF01000011">
    <property type="protein sequence ID" value="OXR42914.1"/>
    <property type="molecule type" value="Genomic_DNA"/>
</dbReference>
<dbReference type="InterPro" id="IPR036279">
    <property type="entry name" value="5-3_exonuclease_C_sf"/>
</dbReference>
<dbReference type="GO" id="GO:0008409">
    <property type="term" value="F:5'-3' exonuclease activity"/>
    <property type="evidence" value="ECO:0007669"/>
    <property type="project" value="InterPro"/>
</dbReference>
<evidence type="ECO:0000313" key="9">
    <source>
        <dbReference type="Proteomes" id="UP000215506"/>
    </source>
</evidence>
<dbReference type="InterPro" id="IPR020045">
    <property type="entry name" value="DNA_polI_H3TH"/>
</dbReference>
<keyword evidence="4" id="KW-0238">DNA-binding</keyword>
<evidence type="ECO:0000256" key="5">
    <source>
        <dbReference type="ARBA" id="ARBA00049957"/>
    </source>
</evidence>
<organism evidence="8 9">
    <name type="scientific">Nocardia cerradoensis</name>
    <dbReference type="NCBI Taxonomy" id="85688"/>
    <lineage>
        <taxon>Bacteria</taxon>
        <taxon>Bacillati</taxon>
        <taxon>Actinomycetota</taxon>
        <taxon>Actinomycetes</taxon>
        <taxon>Mycobacteriales</taxon>
        <taxon>Nocardiaceae</taxon>
        <taxon>Nocardia</taxon>
    </lineage>
</organism>
<dbReference type="GO" id="GO:0017108">
    <property type="term" value="F:5'-flap endonuclease activity"/>
    <property type="evidence" value="ECO:0007669"/>
    <property type="project" value="InterPro"/>
</dbReference>
<evidence type="ECO:0000256" key="3">
    <source>
        <dbReference type="ARBA" id="ARBA00022839"/>
    </source>
</evidence>
<dbReference type="CDD" id="cd09898">
    <property type="entry name" value="H3TH_53EXO"/>
    <property type="match status" value="1"/>
</dbReference>
<dbReference type="InterPro" id="IPR029060">
    <property type="entry name" value="PIN-like_dom_sf"/>
</dbReference>
<dbReference type="InterPro" id="IPR020046">
    <property type="entry name" value="5-3_exonucl_a-hlix_arch_N"/>
</dbReference>
<dbReference type="SMART" id="SM00475">
    <property type="entry name" value="53EXOc"/>
    <property type="match status" value="1"/>
</dbReference>
<dbReference type="InterPro" id="IPR002421">
    <property type="entry name" value="5-3_exonuclease"/>
</dbReference>
<dbReference type="Pfam" id="PF02739">
    <property type="entry name" value="5_3_exonuc_N"/>
    <property type="match status" value="1"/>
</dbReference>
<evidence type="ECO:0000256" key="6">
    <source>
        <dbReference type="ARBA" id="ARBA00050026"/>
    </source>
</evidence>
<protein>
    <recommendedName>
        <fullName evidence="6">5'-3' exonuclease</fullName>
    </recommendedName>
</protein>
<name>A0A231H236_9NOCA</name>